<accession>L9X435</accession>
<dbReference type="PANTHER" id="PTHR34512:SF30">
    <property type="entry name" value="OUTER MEMBRANE PROTEIN ASSEMBLY FACTOR BAMB"/>
    <property type="match status" value="1"/>
</dbReference>
<evidence type="ECO:0000259" key="2">
    <source>
        <dbReference type="Pfam" id="PF13360"/>
    </source>
</evidence>
<dbReference type="EMBL" id="AOIA01000126">
    <property type="protein sequence ID" value="ELY56387.1"/>
    <property type="molecule type" value="Genomic_DNA"/>
</dbReference>
<protein>
    <submittedName>
        <fullName evidence="3">Pyrrolo-quinoline quinone</fullName>
    </submittedName>
</protein>
<dbReference type="InterPro" id="IPR018391">
    <property type="entry name" value="PQQ_b-propeller_rpt"/>
</dbReference>
<dbReference type="InterPro" id="IPR002372">
    <property type="entry name" value="PQQ_rpt_dom"/>
</dbReference>
<evidence type="ECO:0000256" key="1">
    <source>
        <dbReference type="SAM" id="MobiDB-lite"/>
    </source>
</evidence>
<feature type="compositionally biased region" description="Acidic residues" evidence="1">
    <location>
        <begin position="461"/>
        <end position="475"/>
    </location>
</feature>
<feature type="compositionally biased region" description="Acidic residues" evidence="1">
    <location>
        <begin position="394"/>
        <end position="421"/>
    </location>
</feature>
<feature type="domain" description="Pyrrolo-quinoline quinone repeat" evidence="2">
    <location>
        <begin position="87"/>
        <end position="241"/>
    </location>
</feature>
<dbReference type="OrthoDB" id="145878at2157"/>
<dbReference type="SUPFAM" id="SSF50998">
    <property type="entry name" value="Quinoprotein alcohol dehydrogenase-like"/>
    <property type="match status" value="2"/>
</dbReference>
<evidence type="ECO:0000313" key="4">
    <source>
        <dbReference type="Proteomes" id="UP000011531"/>
    </source>
</evidence>
<organism evidence="3 4">
    <name type="scientific">Natronococcus jeotgali DSM 18795</name>
    <dbReference type="NCBI Taxonomy" id="1227498"/>
    <lineage>
        <taxon>Archaea</taxon>
        <taxon>Methanobacteriati</taxon>
        <taxon>Methanobacteriota</taxon>
        <taxon>Stenosarchaea group</taxon>
        <taxon>Halobacteria</taxon>
        <taxon>Halobacteriales</taxon>
        <taxon>Natrialbaceae</taxon>
        <taxon>Natronococcus</taxon>
    </lineage>
</organism>
<gene>
    <name evidence="3" type="ORF">C492_14836</name>
</gene>
<dbReference type="PANTHER" id="PTHR34512">
    <property type="entry name" value="CELL SURFACE PROTEIN"/>
    <property type="match status" value="1"/>
</dbReference>
<sequence>MENWNRRSVLATGALFAVGTGLAAGKRKRTDELAFVEADGWSASDGGARNARRVSARSIDAPETVAWRYDGGREPVVVDGTVYLGGETVRALDAATGSLEWETEIDGTSPELAVAGDTVYAGGAELVALEAGTGDVRWSRSVESGEEVAAPLLGYGTAYVLAAGSLYAFDASDGTHRWELDAVSVNGRSMPFRTHPSGIVAANGAIWAVLEGTGSDGLAELDPETGETRWSGPVDAGTAALSATERTLLIQNNSHEGVYVFDAETKETGALLSDAYVTAAADGVAVTQGRYQVGATAIGGSDATAGWSHDGAYTHGLPVIVGDTVVVTHSTPGPETDDAVVGFDLENGDERWRFVFDDGENWNDGADADYLVVENDAIYVPRGTDLVAIRPDDWEGAEPEDETETDQEDSSDGEGSDESDKDDGNSSDGGADDDAIDGSEGTGNDTENERGDENGSSDGNGTDDDAGETGSDGDADGTPGFTVGAGAAGGALGLEWLRRRGRAGDDLEE</sequence>
<dbReference type="SMART" id="SM00564">
    <property type="entry name" value="PQQ"/>
    <property type="match status" value="4"/>
</dbReference>
<proteinExistence type="predicted"/>
<dbReference type="Pfam" id="PF13360">
    <property type="entry name" value="PQQ_2"/>
    <property type="match status" value="1"/>
</dbReference>
<comment type="caution">
    <text evidence="3">The sequence shown here is derived from an EMBL/GenBank/DDBJ whole genome shotgun (WGS) entry which is preliminary data.</text>
</comment>
<dbReference type="AlphaFoldDB" id="L9X435"/>
<evidence type="ECO:0000313" key="3">
    <source>
        <dbReference type="EMBL" id="ELY56387.1"/>
    </source>
</evidence>
<keyword evidence="4" id="KW-1185">Reference proteome</keyword>
<feature type="region of interest" description="Disordered" evidence="1">
    <location>
        <begin position="389"/>
        <end position="509"/>
    </location>
</feature>
<name>L9X435_9EURY</name>
<dbReference type="RefSeq" id="WP_008424782.1">
    <property type="nucleotide sequence ID" value="NZ_AOIA01000126.1"/>
</dbReference>
<feature type="compositionally biased region" description="Basic and acidic residues" evidence="1">
    <location>
        <begin position="496"/>
        <end position="509"/>
    </location>
</feature>
<reference evidence="3 4" key="1">
    <citation type="journal article" date="2014" name="PLoS Genet.">
        <title>Phylogenetically driven sequencing of extremely halophilic archaea reveals strategies for static and dynamic osmo-response.</title>
        <authorList>
            <person name="Becker E.A."/>
            <person name="Seitzer P.M."/>
            <person name="Tritt A."/>
            <person name="Larsen D."/>
            <person name="Krusor M."/>
            <person name="Yao A.I."/>
            <person name="Wu D."/>
            <person name="Madern D."/>
            <person name="Eisen J.A."/>
            <person name="Darling A.E."/>
            <person name="Facciotti M.T."/>
        </authorList>
    </citation>
    <scope>NUCLEOTIDE SEQUENCE [LARGE SCALE GENOMIC DNA]</scope>
    <source>
        <strain evidence="3 4">DSM 18795</strain>
    </source>
</reference>
<dbReference type="Proteomes" id="UP000011531">
    <property type="component" value="Unassembled WGS sequence"/>
</dbReference>
<dbReference type="InterPro" id="IPR015943">
    <property type="entry name" value="WD40/YVTN_repeat-like_dom_sf"/>
</dbReference>
<dbReference type="Gene3D" id="2.130.10.10">
    <property type="entry name" value="YVTN repeat-like/Quinoprotein amine dehydrogenase"/>
    <property type="match status" value="2"/>
</dbReference>
<dbReference type="STRING" id="1227498.C492_14836"/>
<dbReference type="InterPro" id="IPR011047">
    <property type="entry name" value="Quinoprotein_ADH-like_sf"/>
</dbReference>